<name>A0A0B7NDW9_9FUNG</name>
<evidence type="ECO:0000256" key="2">
    <source>
        <dbReference type="ARBA" id="ARBA00022722"/>
    </source>
</evidence>
<dbReference type="PANTHER" id="PTHR13620:SF109">
    <property type="entry name" value="3'-5' EXONUCLEASE"/>
    <property type="match status" value="1"/>
</dbReference>
<dbReference type="PANTHER" id="PTHR13620">
    <property type="entry name" value="3-5 EXONUCLEASE"/>
    <property type="match status" value="1"/>
</dbReference>
<proteinExistence type="predicted"/>
<evidence type="ECO:0000256" key="4">
    <source>
        <dbReference type="ARBA" id="ARBA00022801"/>
    </source>
</evidence>
<dbReference type="OrthoDB" id="2267587at2759"/>
<dbReference type="AlphaFoldDB" id="A0A0B7NDW9"/>
<evidence type="ECO:0000256" key="6">
    <source>
        <dbReference type="ARBA" id="ARBA00022842"/>
    </source>
</evidence>
<dbReference type="Proteomes" id="UP000054107">
    <property type="component" value="Unassembled WGS sequence"/>
</dbReference>
<dbReference type="GO" id="GO:0006139">
    <property type="term" value="P:nucleobase-containing compound metabolic process"/>
    <property type="evidence" value="ECO:0007669"/>
    <property type="project" value="InterPro"/>
</dbReference>
<evidence type="ECO:0000256" key="5">
    <source>
        <dbReference type="ARBA" id="ARBA00022839"/>
    </source>
</evidence>
<keyword evidence="5" id="KW-0269">Exonuclease</keyword>
<keyword evidence="4" id="KW-0378">Hydrolase</keyword>
<dbReference type="InterPro" id="IPR036397">
    <property type="entry name" value="RNaseH_sf"/>
</dbReference>
<protein>
    <recommendedName>
        <fullName evidence="8">3'-5' exonuclease</fullName>
    </recommendedName>
    <alternativeName>
        <fullName evidence="9">Werner Syndrome-like exonuclease</fullName>
    </alternativeName>
</protein>
<dbReference type="InterPro" id="IPR002562">
    <property type="entry name" value="3'-5'_exonuclease_dom"/>
</dbReference>
<reference evidence="11 12" key="1">
    <citation type="submission" date="2014-09" db="EMBL/GenBank/DDBJ databases">
        <authorList>
            <person name="Ellenberger Sabrina"/>
        </authorList>
    </citation>
    <scope>NUCLEOTIDE SEQUENCE [LARGE SCALE GENOMIC DNA]</scope>
    <source>
        <strain evidence="11 12">CBS 412.66</strain>
    </source>
</reference>
<dbReference type="Pfam" id="PF01612">
    <property type="entry name" value="DNA_pol_A_exo1"/>
    <property type="match status" value="1"/>
</dbReference>
<evidence type="ECO:0000259" key="10">
    <source>
        <dbReference type="Pfam" id="PF01612"/>
    </source>
</evidence>
<accession>A0A0B7NDW9</accession>
<feature type="domain" description="3'-5' exonuclease" evidence="10">
    <location>
        <begin position="4"/>
        <end position="99"/>
    </location>
</feature>
<dbReference type="InterPro" id="IPR012337">
    <property type="entry name" value="RNaseH-like_sf"/>
</dbReference>
<dbReference type="STRING" id="35722.A0A0B7NDW9"/>
<keyword evidence="7" id="KW-0539">Nucleus</keyword>
<evidence type="ECO:0000256" key="1">
    <source>
        <dbReference type="ARBA" id="ARBA00004123"/>
    </source>
</evidence>
<dbReference type="InterPro" id="IPR051132">
    <property type="entry name" value="3-5_Exonuclease_domain"/>
</dbReference>
<evidence type="ECO:0000256" key="7">
    <source>
        <dbReference type="ARBA" id="ARBA00023242"/>
    </source>
</evidence>
<keyword evidence="6" id="KW-0460">Magnesium</keyword>
<evidence type="ECO:0000256" key="8">
    <source>
        <dbReference type="ARBA" id="ARBA00040531"/>
    </source>
</evidence>
<dbReference type="Gene3D" id="3.30.420.10">
    <property type="entry name" value="Ribonuclease H-like superfamily/Ribonuclease H"/>
    <property type="match status" value="1"/>
</dbReference>
<gene>
    <name evidence="11" type="primary">PARPA_07205.1 scaffold 26768</name>
</gene>
<dbReference type="GO" id="GO:0008408">
    <property type="term" value="F:3'-5' exonuclease activity"/>
    <property type="evidence" value="ECO:0007669"/>
    <property type="project" value="InterPro"/>
</dbReference>
<comment type="subcellular location">
    <subcellularLocation>
        <location evidence="1">Nucleus</location>
    </subcellularLocation>
</comment>
<sequence>MGKAISADLRRIERDFSLPTRNYQGYLDLATYCKSKGVTRKATTGLEELCRRVLKRYLPKGDYTPRQSEWSAAKLSESQIEYAVNDAYVALDIFNALSNTDVVGVLVPEPSEKIGSFVSIHNQSTLRRAVAYGHIEQVQRLKANSLSKAIINVTEVCVPGAFIYGANKSLETFGEVPFKLAINLHHYKLATAKEIEDETAPDEPSTSNNDRQIPSRVLKDVIHLMDMLPINLNHGMSKEFSRKLRDALFVNNIEDESMIRSYLDGLKEGDKNKMTFSQLMVKKPRWVQKKTWKACTRAKRTRSKCENPI</sequence>
<keyword evidence="12" id="KW-1185">Reference proteome</keyword>
<evidence type="ECO:0000313" key="11">
    <source>
        <dbReference type="EMBL" id="CEP13156.1"/>
    </source>
</evidence>
<organism evidence="11 12">
    <name type="scientific">Parasitella parasitica</name>
    <dbReference type="NCBI Taxonomy" id="35722"/>
    <lineage>
        <taxon>Eukaryota</taxon>
        <taxon>Fungi</taxon>
        <taxon>Fungi incertae sedis</taxon>
        <taxon>Mucoromycota</taxon>
        <taxon>Mucoromycotina</taxon>
        <taxon>Mucoromycetes</taxon>
        <taxon>Mucorales</taxon>
        <taxon>Mucorineae</taxon>
        <taxon>Mucoraceae</taxon>
        <taxon>Parasitella</taxon>
    </lineage>
</organism>
<dbReference type="GO" id="GO:0046872">
    <property type="term" value="F:metal ion binding"/>
    <property type="evidence" value="ECO:0007669"/>
    <property type="project" value="UniProtKB-KW"/>
</dbReference>
<evidence type="ECO:0000313" key="12">
    <source>
        <dbReference type="Proteomes" id="UP000054107"/>
    </source>
</evidence>
<dbReference type="SUPFAM" id="SSF53098">
    <property type="entry name" value="Ribonuclease H-like"/>
    <property type="match status" value="1"/>
</dbReference>
<dbReference type="EMBL" id="LN729366">
    <property type="protein sequence ID" value="CEP13156.1"/>
    <property type="molecule type" value="Genomic_DNA"/>
</dbReference>
<keyword evidence="2" id="KW-0540">Nuclease</keyword>
<evidence type="ECO:0000256" key="9">
    <source>
        <dbReference type="ARBA" id="ARBA00042761"/>
    </source>
</evidence>
<keyword evidence="3" id="KW-0479">Metal-binding</keyword>
<dbReference type="GO" id="GO:0003676">
    <property type="term" value="F:nucleic acid binding"/>
    <property type="evidence" value="ECO:0007669"/>
    <property type="project" value="InterPro"/>
</dbReference>
<dbReference type="GO" id="GO:0005634">
    <property type="term" value="C:nucleus"/>
    <property type="evidence" value="ECO:0007669"/>
    <property type="project" value="UniProtKB-SubCell"/>
</dbReference>
<evidence type="ECO:0000256" key="3">
    <source>
        <dbReference type="ARBA" id="ARBA00022723"/>
    </source>
</evidence>